<sequence length="303" mass="34477">MEKVAQAIKHSNKAHLSQINTDELKQAILADTKVADFIATHRLSNREIELSLSKFNQFRIEREKFLAGDETYLAKGYEPILVMNEGYADVTYRETKALKLAQAKQAITERVSLVNLPKSYKNLTFDDISLDDKRRQPLFTELAKFVADYPSADQKGLYLYGDMGVGKSFMLAAMAHELSKAKGASTVLLHFPSFAIDVKNAINTGTVKDEIDAVKKAEILILDDIGAEQATSWVRDEVLQVILQYRMLEDLPTFFTSNYSFKDLEKKLANIKGTDETWQAKRVMERIRYLAKEFYLAGDNRRN</sequence>
<dbReference type="STRING" id="1811193.A0O21_01170"/>
<dbReference type="EMBL" id="CP014699">
    <property type="protein sequence ID" value="AND78737.1"/>
    <property type="molecule type" value="Genomic_DNA"/>
</dbReference>
<dbReference type="Gene3D" id="3.40.50.300">
    <property type="entry name" value="P-loop containing nucleotide triphosphate hydrolases"/>
    <property type="match status" value="1"/>
</dbReference>
<evidence type="ECO:0000259" key="2">
    <source>
        <dbReference type="Pfam" id="PF07319"/>
    </source>
</evidence>
<dbReference type="AlphaFoldDB" id="A0A172Q5L7"/>
<name>A0A172Q5L7_9STRE</name>
<dbReference type="PANTHER" id="PTHR30050:SF8">
    <property type="entry name" value="PRIMOSOMAL PROTEIN DNAI"/>
    <property type="match status" value="1"/>
</dbReference>
<evidence type="ECO:0000313" key="4">
    <source>
        <dbReference type="Proteomes" id="UP000077317"/>
    </source>
</evidence>
<dbReference type="RefSeq" id="WP_067060236.1">
    <property type="nucleotide sequence ID" value="NZ_CP014699.1"/>
</dbReference>
<evidence type="ECO:0000259" key="1">
    <source>
        <dbReference type="Pfam" id="PF01695"/>
    </source>
</evidence>
<dbReference type="Pfam" id="PF07319">
    <property type="entry name" value="DnaI_N"/>
    <property type="match status" value="1"/>
</dbReference>
<dbReference type="SUPFAM" id="SSF52540">
    <property type="entry name" value="P-loop containing nucleoside triphosphate hydrolases"/>
    <property type="match status" value="1"/>
</dbReference>
<organism evidence="3 4">
    <name type="scientific">Streptococcus pantholopis</name>
    <dbReference type="NCBI Taxonomy" id="1811193"/>
    <lineage>
        <taxon>Bacteria</taxon>
        <taxon>Bacillati</taxon>
        <taxon>Bacillota</taxon>
        <taxon>Bacilli</taxon>
        <taxon>Lactobacillales</taxon>
        <taxon>Streptococcaceae</taxon>
        <taxon>Streptococcus</taxon>
    </lineage>
</organism>
<dbReference type="NCBIfam" id="NF006505">
    <property type="entry name" value="PRK08939.1"/>
    <property type="match status" value="1"/>
</dbReference>
<evidence type="ECO:0000313" key="3">
    <source>
        <dbReference type="EMBL" id="AND78737.1"/>
    </source>
</evidence>
<reference evidence="4" key="2">
    <citation type="submission" date="2016-03" db="EMBL/GenBank/DDBJ databases">
        <title>Streptococcus antelopensis sp. nov., isolated from the feces of the Tibetan antelope (Pantholops hodgsonii) in Hoh Xil National Nature Reserve, Qinghai, China.</title>
        <authorList>
            <person name="Bai X."/>
        </authorList>
    </citation>
    <scope>NUCLEOTIDE SEQUENCE [LARGE SCALE GENOMIC DNA]</scope>
    <source>
        <strain evidence="4">TA 26</strain>
    </source>
</reference>
<protein>
    <submittedName>
        <fullName evidence="3">Primosomal protein DnaI</fullName>
    </submittedName>
</protein>
<feature type="domain" description="IstB-like ATP-binding" evidence="1">
    <location>
        <begin position="152"/>
        <end position="269"/>
    </location>
</feature>
<dbReference type="OrthoDB" id="61127at2"/>
<keyword evidence="4" id="KW-1185">Reference proteome</keyword>
<dbReference type="Pfam" id="PF01695">
    <property type="entry name" value="IstB_IS21"/>
    <property type="match status" value="1"/>
</dbReference>
<dbReference type="CDD" id="cd00009">
    <property type="entry name" value="AAA"/>
    <property type="match status" value="1"/>
</dbReference>
<dbReference type="InterPro" id="IPR027417">
    <property type="entry name" value="P-loop_NTPase"/>
</dbReference>
<dbReference type="Proteomes" id="UP000077317">
    <property type="component" value="Chromosome"/>
</dbReference>
<feature type="domain" description="Primosomal DnaI N-terminal" evidence="2">
    <location>
        <begin position="1"/>
        <end position="92"/>
    </location>
</feature>
<gene>
    <name evidence="3" type="ORF">A0O21_01170</name>
</gene>
<dbReference type="GO" id="GO:0006260">
    <property type="term" value="P:DNA replication"/>
    <property type="evidence" value="ECO:0007669"/>
    <property type="project" value="TreeGrafter"/>
</dbReference>
<dbReference type="InterPro" id="IPR009928">
    <property type="entry name" value="DnaI_N"/>
</dbReference>
<dbReference type="InterPro" id="IPR002611">
    <property type="entry name" value="IstB_ATP-bd"/>
</dbReference>
<proteinExistence type="predicted"/>
<dbReference type="KEGG" id="spat:A0O21_01170"/>
<accession>A0A172Q5L7</accession>
<dbReference type="PANTHER" id="PTHR30050">
    <property type="entry name" value="CHROMOSOMAL REPLICATION INITIATOR PROTEIN DNAA"/>
    <property type="match status" value="1"/>
</dbReference>
<dbReference type="GO" id="GO:0005524">
    <property type="term" value="F:ATP binding"/>
    <property type="evidence" value="ECO:0007669"/>
    <property type="project" value="InterPro"/>
</dbReference>
<reference evidence="3 4" key="1">
    <citation type="journal article" date="2016" name="Int. J. Syst. Evol. Microbiol.">
        <title>Streptococcuspantholopis sp. nov., isolated from faeces of the Tibetan antelope (Pantholops hodgsonii).</title>
        <authorList>
            <person name="Bai X."/>
            <person name="Xiong Y."/>
            <person name="Lu S."/>
            <person name="Jin D."/>
            <person name="Lai X."/>
            <person name="Yang J."/>
            <person name="Niu L."/>
            <person name="Hu S."/>
            <person name="Meng X."/>
            <person name="Pu J."/>
            <person name="Ye C."/>
            <person name="Xu J."/>
        </authorList>
    </citation>
    <scope>NUCLEOTIDE SEQUENCE [LARGE SCALE GENOMIC DNA]</scope>
    <source>
        <strain evidence="3 4">TA 26</strain>
    </source>
</reference>